<dbReference type="EMBL" id="QLTK01000020">
    <property type="protein sequence ID" value="RAS23510.1"/>
    <property type="molecule type" value="Genomic_DNA"/>
</dbReference>
<gene>
    <name evidence="1" type="ORF">BX591_120116</name>
</gene>
<dbReference type="RefSeq" id="WP_111933984.1">
    <property type="nucleotide sequence ID" value="NZ_CADFFP010000022.1"/>
</dbReference>
<dbReference type="Gene3D" id="3.40.50.2000">
    <property type="entry name" value="Glycogen Phosphorylase B"/>
    <property type="match status" value="1"/>
</dbReference>
<evidence type="ECO:0000313" key="2">
    <source>
        <dbReference type="Proteomes" id="UP000248918"/>
    </source>
</evidence>
<accession>A0A329BNP6</accession>
<evidence type="ECO:0000313" key="1">
    <source>
        <dbReference type="EMBL" id="RAS23510.1"/>
    </source>
</evidence>
<dbReference type="Proteomes" id="UP000248918">
    <property type="component" value="Unassembled WGS sequence"/>
</dbReference>
<comment type="caution">
    <text evidence="1">The sequence shown here is derived from an EMBL/GenBank/DDBJ whole genome shotgun (WGS) entry which is preliminary data.</text>
</comment>
<dbReference type="AlphaFoldDB" id="A0A329BNP6"/>
<proteinExistence type="predicted"/>
<sequence length="102" mass="11250">MHTAAALGKPGVAIFCEIKPERRLHSNSKIHAVFSEQDINGIPVDRVTSEVTNSRRELTEETRDNSLIRRRASSNVCVSKRVAAGLTALTHSQKACYLQAFS</sequence>
<organism evidence="1 2">
    <name type="scientific">Paraburkholderia bryophila</name>
    <dbReference type="NCBI Taxonomy" id="420952"/>
    <lineage>
        <taxon>Bacteria</taxon>
        <taxon>Pseudomonadati</taxon>
        <taxon>Pseudomonadota</taxon>
        <taxon>Betaproteobacteria</taxon>
        <taxon>Burkholderiales</taxon>
        <taxon>Burkholderiaceae</taxon>
        <taxon>Paraburkholderia</taxon>
    </lineage>
</organism>
<name>A0A329BNP6_9BURK</name>
<reference evidence="1 2" key="1">
    <citation type="submission" date="2018-06" db="EMBL/GenBank/DDBJ databases">
        <title>Genomic Encyclopedia of Type Strains, Phase III (KMG-III): the genomes of soil and plant-associated and newly described type strains.</title>
        <authorList>
            <person name="Whitman W."/>
        </authorList>
    </citation>
    <scope>NUCLEOTIDE SEQUENCE [LARGE SCALE GENOMIC DNA]</scope>
    <source>
        <strain evidence="1 2">LMG 23644</strain>
    </source>
</reference>
<protein>
    <submittedName>
        <fullName evidence="1">Uncharacterized protein</fullName>
    </submittedName>
</protein>